<dbReference type="EMBL" id="JAQBIE010000024">
    <property type="protein sequence ID" value="MDB6178958.1"/>
    <property type="molecule type" value="Genomic_DNA"/>
</dbReference>
<reference evidence="1" key="1">
    <citation type="submission" date="2022-12" db="EMBL/GenBank/DDBJ databases">
        <title>Paracoccus onchidii sp. nov., isolated from a marine invertebrate from the South China Sea.</title>
        <authorList>
            <person name="Xu S."/>
            <person name="Liu Z."/>
            <person name="Xu Y."/>
        </authorList>
    </citation>
    <scope>NUCLEOTIDE SEQUENCE</scope>
    <source>
        <strain evidence="1">Z330</strain>
    </source>
</reference>
<comment type="caution">
    <text evidence="1">The sequence shown here is derived from an EMBL/GenBank/DDBJ whole genome shotgun (WGS) entry which is preliminary data.</text>
</comment>
<evidence type="ECO:0000313" key="2">
    <source>
        <dbReference type="Proteomes" id="UP001165641"/>
    </source>
</evidence>
<protein>
    <submittedName>
        <fullName evidence="1">Uncharacterized protein</fullName>
    </submittedName>
</protein>
<sequence length="96" mass="11119">MTPDRCHWLKDEDGEEILIPMCCGGAVYGSYACTCTVPESRIEAAERGRAEAERQVQRLCEARDRRLDEQKASWNMQRRLRRRIAELETMLAEQSS</sequence>
<organism evidence="1 2">
    <name type="scientific">Paracoccus onchidii</name>
    <dbReference type="NCBI Taxonomy" id="3017813"/>
    <lineage>
        <taxon>Bacteria</taxon>
        <taxon>Pseudomonadati</taxon>
        <taxon>Pseudomonadota</taxon>
        <taxon>Alphaproteobacteria</taxon>
        <taxon>Rhodobacterales</taxon>
        <taxon>Paracoccaceae</taxon>
        <taxon>Paracoccus</taxon>
    </lineage>
</organism>
<accession>A0ABT4ZIZ0</accession>
<evidence type="ECO:0000313" key="1">
    <source>
        <dbReference type="EMBL" id="MDB6178958.1"/>
    </source>
</evidence>
<dbReference type="PROSITE" id="PS51257">
    <property type="entry name" value="PROKAR_LIPOPROTEIN"/>
    <property type="match status" value="1"/>
</dbReference>
<dbReference type="Proteomes" id="UP001165641">
    <property type="component" value="Unassembled WGS sequence"/>
</dbReference>
<gene>
    <name evidence="1" type="ORF">PAF17_15815</name>
</gene>
<keyword evidence="2" id="KW-1185">Reference proteome</keyword>
<name>A0ABT4ZIZ0_9RHOB</name>
<dbReference type="RefSeq" id="WP_271890073.1">
    <property type="nucleotide sequence ID" value="NZ_JAQBIE010000024.1"/>
</dbReference>
<proteinExistence type="predicted"/>